<reference evidence="3 4" key="1">
    <citation type="submission" date="2018-11" db="EMBL/GenBank/DDBJ databases">
        <title>Genomic Encyclopedia of Type Strains, Phase IV (KMG-IV): sequencing the most valuable type-strain genomes for metagenomic binning, comparative biology and taxonomic classification.</title>
        <authorList>
            <person name="Goeker M."/>
        </authorList>
    </citation>
    <scope>NUCLEOTIDE SEQUENCE [LARGE SCALE GENOMIC DNA]</scope>
    <source>
        <strain evidence="3 4">DSM 18090</strain>
    </source>
</reference>
<evidence type="ECO:0000259" key="2">
    <source>
        <dbReference type="Pfam" id="PF07811"/>
    </source>
</evidence>
<dbReference type="OrthoDB" id="1683505at2"/>
<feature type="transmembrane region" description="Helical" evidence="1">
    <location>
        <begin position="13"/>
        <end position="31"/>
    </location>
</feature>
<evidence type="ECO:0000313" key="4">
    <source>
        <dbReference type="Proteomes" id="UP000276443"/>
    </source>
</evidence>
<evidence type="ECO:0000256" key="1">
    <source>
        <dbReference type="SAM" id="Phobius"/>
    </source>
</evidence>
<protein>
    <submittedName>
        <fullName evidence="3">TadE-like protein</fullName>
    </submittedName>
</protein>
<proteinExistence type="predicted"/>
<evidence type="ECO:0000313" key="3">
    <source>
        <dbReference type="EMBL" id="RPF53961.1"/>
    </source>
</evidence>
<accession>A0A3N5CAY5</accession>
<dbReference type="Pfam" id="PF07811">
    <property type="entry name" value="TadE"/>
    <property type="match status" value="1"/>
</dbReference>
<keyword evidence="1" id="KW-1133">Transmembrane helix</keyword>
<gene>
    <name evidence="3" type="ORF">EDC24_1148</name>
</gene>
<dbReference type="EMBL" id="RKRF01000008">
    <property type="protein sequence ID" value="RPF53961.1"/>
    <property type="molecule type" value="Genomic_DNA"/>
</dbReference>
<dbReference type="RefSeq" id="WP_124220588.1">
    <property type="nucleotide sequence ID" value="NZ_RKRF01000008.1"/>
</dbReference>
<feature type="domain" description="TadE-like" evidence="2">
    <location>
        <begin position="8"/>
        <end position="49"/>
    </location>
</feature>
<name>A0A3N5CAY5_9BACI</name>
<comment type="caution">
    <text evidence="3">The sequence shown here is derived from an EMBL/GenBank/DDBJ whole genome shotgun (WGS) entry which is preliminary data.</text>
</comment>
<keyword evidence="4" id="KW-1185">Reference proteome</keyword>
<organism evidence="3 4">
    <name type="scientific">Aquisalibacillus elongatus</name>
    <dbReference type="NCBI Taxonomy" id="485577"/>
    <lineage>
        <taxon>Bacteria</taxon>
        <taxon>Bacillati</taxon>
        <taxon>Bacillota</taxon>
        <taxon>Bacilli</taxon>
        <taxon>Bacillales</taxon>
        <taxon>Bacillaceae</taxon>
        <taxon>Aquisalibacillus</taxon>
    </lineage>
</organism>
<keyword evidence="1" id="KW-0472">Membrane</keyword>
<dbReference type="InterPro" id="IPR012495">
    <property type="entry name" value="TadE-like_dom"/>
</dbReference>
<sequence>MFRNEKAQSIVEFSLVIPLLMIMLVGVFDVGRMMYSYSGLHFTAQETVRLGGFGYTDEEITEFAKDHFETGDVEDLTISISPNEAERESGEYVTVSLSYPIQPFTPFAKQVFGDDITITADSTIRVE</sequence>
<dbReference type="AlphaFoldDB" id="A0A3N5CAY5"/>
<keyword evidence="1" id="KW-0812">Transmembrane</keyword>
<dbReference type="Proteomes" id="UP000276443">
    <property type="component" value="Unassembled WGS sequence"/>
</dbReference>